<dbReference type="AlphaFoldDB" id="A0A914YES7"/>
<reference evidence="2" key="1">
    <citation type="submission" date="2022-11" db="UniProtKB">
        <authorList>
            <consortium name="WormBaseParasite"/>
        </authorList>
    </citation>
    <scope>IDENTIFICATION</scope>
</reference>
<proteinExistence type="predicted"/>
<dbReference type="WBParaSite" id="PSU_v2.g17804.t1">
    <property type="protein sequence ID" value="PSU_v2.g17804.t1"/>
    <property type="gene ID" value="PSU_v2.g17804"/>
</dbReference>
<organism evidence="1 2">
    <name type="scientific">Panagrolaimus superbus</name>
    <dbReference type="NCBI Taxonomy" id="310955"/>
    <lineage>
        <taxon>Eukaryota</taxon>
        <taxon>Metazoa</taxon>
        <taxon>Ecdysozoa</taxon>
        <taxon>Nematoda</taxon>
        <taxon>Chromadorea</taxon>
        <taxon>Rhabditida</taxon>
        <taxon>Tylenchina</taxon>
        <taxon>Panagrolaimomorpha</taxon>
        <taxon>Panagrolaimoidea</taxon>
        <taxon>Panagrolaimidae</taxon>
        <taxon>Panagrolaimus</taxon>
    </lineage>
</organism>
<sequence>MHSNPSHAETLYYKALGQPTTIPNLKNNLREALSDDIPVSPLCFLKVVYTSHDAKRFALDMSLKKLALDLLQIRELAVACKTTNANKEFMGLVNEKIKQIAAHVLQVRKFYLV</sequence>
<keyword evidence="1" id="KW-1185">Reference proteome</keyword>
<protein>
    <submittedName>
        <fullName evidence="2">Uncharacterized protein</fullName>
    </submittedName>
</protein>
<evidence type="ECO:0000313" key="2">
    <source>
        <dbReference type="WBParaSite" id="PSU_v2.g17804.t1"/>
    </source>
</evidence>
<name>A0A914YES7_9BILA</name>
<evidence type="ECO:0000313" key="1">
    <source>
        <dbReference type="Proteomes" id="UP000887577"/>
    </source>
</evidence>
<dbReference type="Proteomes" id="UP000887577">
    <property type="component" value="Unplaced"/>
</dbReference>
<accession>A0A914YES7</accession>